<dbReference type="EMBL" id="AGJL01000067">
    <property type="protein sequence ID" value="EHP83893.1"/>
    <property type="molecule type" value="Genomic_DNA"/>
</dbReference>
<evidence type="ECO:0000313" key="3">
    <source>
        <dbReference type="Proteomes" id="UP000003706"/>
    </source>
</evidence>
<accession>H1L1A7</accession>
<dbReference type="OrthoDB" id="30926at2157"/>
<dbReference type="Proteomes" id="UP000003706">
    <property type="component" value="Unassembled WGS sequence"/>
</dbReference>
<dbReference type="STRING" id="647171.MetfoDRAFT_1831"/>
<dbReference type="Pfam" id="PF20442">
    <property type="entry name" value="BrxL_N"/>
    <property type="match status" value="1"/>
</dbReference>
<name>H1L1A7_9EURY</name>
<organism evidence="2 3">
    <name type="scientific">Methanotorris formicicus Mc-S-70</name>
    <dbReference type="NCBI Taxonomy" id="647171"/>
    <lineage>
        <taxon>Archaea</taxon>
        <taxon>Methanobacteriati</taxon>
        <taxon>Methanobacteriota</taxon>
        <taxon>Methanomada group</taxon>
        <taxon>Methanococci</taxon>
        <taxon>Methanococcales</taxon>
        <taxon>Methanocaldococcaceae</taxon>
        <taxon>Methanotorris</taxon>
    </lineage>
</organism>
<dbReference type="PATRIC" id="fig|647171.4.peg.1770"/>
<dbReference type="NCBIfam" id="TIGR02688">
    <property type="entry name" value="BREX system Lon protease-like protein BrxL"/>
    <property type="match status" value="1"/>
</dbReference>
<evidence type="ECO:0000313" key="2">
    <source>
        <dbReference type="EMBL" id="EHP83893.1"/>
    </source>
</evidence>
<protein>
    <recommendedName>
        <fullName evidence="1">BREX system Lon protease-like BrxL N-terminal domain-containing protein</fullName>
    </recommendedName>
</protein>
<proteinExistence type="predicted"/>
<dbReference type="AlphaFoldDB" id="H1L1A7"/>
<dbReference type="InterPro" id="IPR014061">
    <property type="entry name" value="BrxL-like"/>
</dbReference>
<feature type="domain" description="BREX system Lon protease-like BrxL N-terminal" evidence="1">
    <location>
        <begin position="11"/>
        <end position="139"/>
    </location>
</feature>
<dbReference type="Pfam" id="PF13337">
    <property type="entry name" value="BrxL_ATPase"/>
    <property type="match status" value="1"/>
</dbReference>
<dbReference type="RefSeq" id="WP_007045252.1">
    <property type="nucleotide sequence ID" value="NZ_AGJL01000067.1"/>
</dbReference>
<gene>
    <name evidence="2" type="ORF">MetfoDRAFT_1831</name>
</gene>
<comment type="caution">
    <text evidence="2">The sequence shown here is derived from an EMBL/GenBank/DDBJ whole genome shotgun (WGS) entry which is preliminary data.</text>
</comment>
<reference evidence="2 3" key="1">
    <citation type="submission" date="2011-09" db="EMBL/GenBank/DDBJ databases">
        <title>The draft genome of Methanotorris formicicus Mc-S-70.</title>
        <authorList>
            <consortium name="US DOE Joint Genome Institute (JGI-PGF)"/>
            <person name="Lucas S."/>
            <person name="Han J."/>
            <person name="Lapidus A."/>
            <person name="Cheng J.-F."/>
            <person name="Goodwin L."/>
            <person name="Pitluck S."/>
            <person name="Peters L."/>
            <person name="Land M.L."/>
            <person name="Hauser L."/>
            <person name="Sieprawska-Lupa M."/>
            <person name="Takai K."/>
            <person name="Miyazaki J."/>
            <person name="Whitman W."/>
            <person name="Woyke T.J."/>
        </authorList>
    </citation>
    <scope>NUCLEOTIDE SEQUENCE [LARGE SCALE GENOMIC DNA]</scope>
    <source>
        <strain evidence="2 3">Mc-S-70</strain>
    </source>
</reference>
<evidence type="ECO:0000259" key="1">
    <source>
        <dbReference type="Pfam" id="PF20442"/>
    </source>
</evidence>
<sequence length="474" mass="54748">MSNLDSKIKRYFPYESVYKSPERYSVFIGKNLPSFIRDWLISKFTDEDGELDKDALLEFLETYIPIKNDKIKGELINEGKTIKILTRIIVEPDVKSGILKFSIPELNIKFSEGRVPQHIAKKYPELRGGEVWGVVELGYVPPQGKEKGVIEIVDYKPFKPYDVDLEYYKSVRKEFTLEEWIDLLIRSMEYNPDGFESLDQKLLFLSRLLVFVEPRLNLIELAPKGTGKSYIFGNLSKYGWIISGGTVSRAKLFYDINRSMQGLVGRYDFIAMDEIQTIKFTDEMELLGALKSYLEQGTFTVGNFKGTANTSFILLGNIPLDSNNRPINRRYFDNLPRFFRDSALLDRFHGFIEGWKLPRVHEDLKIKGYALNVEYFSEILHTLRECGEYATIVDELLDIPPKADTRDTTAIKRLCTGYLKLLYPHAESADDVNLGDFETFCLKPAMEKRKIIKQQIHLIDDEFKPGIPTIKVKK</sequence>
<keyword evidence="3" id="KW-1185">Reference proteome</keyword>
<dbReference type="InterPro" id="IPR046838">
    <property type="entry name" value="BrxL_N"/>
</dbReference>